<evidence type="ECO:0000256" key="2">
    <source>
        <dbReference type="ARBA" id="ARBA00022840"/>
    </source>
</evidence>
<dbReference type="GO" id="GO:0005524">
    <property type="term" value="F:ATP binding"/>
    <property type="evidence" value="ECO:0007669"/>
    <property type="project" value="UniProtKB-KW"/>
</dbReference>
<comment type="caution">
    <text evidence="4">The sequence shown here is derived from an EMBL/GenBank/DDBJ whole genome shotgun (WGS) entry which is preliminary data.</text>
</comment>
<evidence type="ECO:0000313" key="5">
    <source>
        <dbReference type="Proteomes" id="UP000222542"/>
    </source>
</evidence>
<dbReference type="InterPro" id="IPR050221">
    <property type="entry name" value="26S_Proteasome_ATPase"/>
</dbReference>
<evidence type="ECO:0000256" key="1">
    <source>
        <dbReference type="ARBA" id="ARBA00022741"/>
    </source>
</evidence>
<reference evidence="4 5" key="2">
    <citation type="journal article" date="2017" name="Genome Biol.">
        <title>New reference genome sequences of hot pepper reveal the massive evolution of plant disease-resistance genes by retroduplication.</title>
        <authorList>
            <person name="Kim S."/>
            <person name="Park J."/>
            <person name="Yeom S.I."/>
            <person name="Kim Y.M."/>
            <person name="Seo E."/>
            <person name="Kim K.T."/>
            <person name="Kim M.S."/>
            <person name="Lee J.M."/>
            <person name="Cheong K."/>
            <person name="Shin H.S."/>
            <person name="Kim S.B."/>
            <person name="Han K."/>
            <person name="Lee J."/>
            <person name="Park M."/>
            <person name="Lee H.A."/>
            <person name="Lee H.Y."/>
            <person name="Lee Y."/>
            <person name="Oh S."/>
            <person name="Lee J.H."/>
            <person name="Choi E."/>
            <person name="Choi E."/>
            <person name="Lee S.E."/>
            <person name="Jeon J."/>
            <person name="Kim H."/>
            <person name="Choi G."/>
            <person name="Song H."/>
            <person name="Lee J."/>
            <person name="Lee S.C."/>
            <person name="Kwon J.K."/>
            <person name="Lee H.Y."/>
            <person name="Koo N."/>
            <person name="Hong Y."/>
            <person name="Kim R.W."/>
            <person name="Kang W.H."/>
            <person name="Huh J.H."/>
            <person name="Kang B.C."/>
            <person name="Yang T.J."/>
            <person name="Lee Y.H."/>
            <person name="Bennetzen J.L."/>
            <person name="Choi D."/>
        </authorList>
    </citation>
    <scope>NUCLEOTIDE SEQUENCE [LARGE SCALE GENOMIC DNA]</scope>
    <source>
        <strain evidence="5">cv. CM334</strain>
    </source>
</reference>
<reference evidence="4 5" key="1">
    <citation type="journal article" date="2014" name="Nat. Genet.">
        <title>Genome sequence of the hot pepper provides insights into the evolution of pungency in Capsicum species.</title>
        <authorList>
            <person name="Kim S."/>
            <person name="Park M."/>
            <person name="Yeom S.I."/>
            <person name="Kim Y.M."/>
            <person name="Lee J.M."/>
            <person name="Lee H.A."/>
            <person name="Seo E."/>
            <person name="Choi J."/>
            <person name="Cheong K."/>
            <person name="Kim K.T."/>
            <person name="Jung K."/>
            <person name="Lee G.W."/>
            <person name="Oh S.K."/>
            <person name="Bae C."/>
            <person name="Kim S.B."/>
            <person name="Lee H.Y."/>
            <person name="Kim S.Y."/>
            <person name="Kim M.S."/>
            <person name="Kang B.C."/>
            <person name="Jo Y.D."/>
            <person name="Yang H.B."/>
            <person name="Jeong H.J."/>
            <person name="Kang W.H."/>
            <person name="Kwon J.K."/>
            <person name="Shin C."/>
            <person name="Lim J.Y."/>
            <person name="Park J.H."/>
            <person name="Huh J.H."/>
            <person name="Kim J.S."/>
            <person name="Kim B.D."/>
            <person name="Cohen O."/>
            <person name="Paran I."/>
            <person name="Suh M.C."/>
            <person name="Lee S.B."/>
            <person name="Kim Y.K."/>
            <person name="Shin Y."/>
            <person name="Noh S.J."/>
            <person name="Park J."/>
            <person name="Seo Y.S."/>
            <person name="Kwon S.Y."/>
            <person name="Kim H.A."/>
            <person name="Park J.M."/>
            <person name="Kim H.J."/>
            <person name="Choi S.B."/>
            <person name="Bosland P.W."/>
            <person name="Reeves G."/>
            <person name="Jo S.H."/>
            <person name="Lee B.W."/>
            <person name="Cho H.T."/>
            <person name="Choi H.S."/>
            <person name="Lee M.S."/>
            <person name="Yu Y."/>
            <person name="Do Choi Y."/>
            <person name="Park B.S."/>
            <person name="van Deynze A."/>
            <person name="Ashrafi H."/>
            <person name="Hill T."/>
            <person name="Kim W.T."/>
            <person name="Pai H.S."/>
            <person name="Ahn H.K."/>
            <person name="Yeam I."/>
            <person name="Giovannoni J.J."/>
            <person name="Rose J.K."/>
            <person name="Sorensen I."/>
            <person name="Lee S.J."/>
            <person name="Kim R.W."/>
            <person name="Choi I.Y."/>
            <person name="Choi B.S."/>
            <person name="Lim J.S."/>
            <person name="Lee Y.H."/>
            <person name="Choi D."/>
        </authorList>
    </citation>
    <scope>NUCLEOTIDE SEQUENCE [LARGE SCALE GENOMIC DNA]</scope>
    <source>
        <strain evidence="5">cv. CM334</strain>
    </source>
</reference>
<dbReference type="PANTHER" id="PTHR23073">
    <property type="entry name" value="26S PROTEASOME REGULATORY SUBUNIT"/>
    <property type="match status" value="1"/>
</dbReference>
<feature type="domain" description="ATPase AAA-type core" evidence="3">
    <location>
        <begin position="96"/>
        <end position="188"/>
    </location>
</feature>
<dbReference type="STRING" id="4072.A0A2G3AIE8"/>
<dbReference type="Gramene" id="PHT94017">
    <property type="protein sequence ID" value="PHT94017"/>
    <property type="gene ID" value="T459_01899"/>
</dbReference>
<dbReference type="Pfam" id="PF00004">
    <property type="entry name" value="AAA"/>
    <property type="match status" value="1"/>
</dbReference>
<dbReference type="InterPro" id="IPR012337">
    <property type="entry name" value="RNaseH-like_sf"/>
</dbReference>
<dbReference type="AlphaFoldDB" id="A0A2G3AIE8"/>
<dbReference type="SUPFAM" id="SSF52540">
    <property type="entry name" value="P-loop containing nucleoside triphosphate hydrolases"/>
    <property type="match status" value="1"/>
</dbReference>
<evidence type="ECO:0000259" key="3">
    <source>
        <dbReference type="Pfam" id="PF00004"/>
    </source>
</evidence>
<dbReference type="InterPro" id="IPR027417">
    <property type="entry name" value="P-loop_NTPase"/>
</dbReference>
<name>A0A2G3AIE8_CAPAN</name>
<dbReference type="Gene3D" id="3.40.50.300">
    <property type="entry name" value="P-loop containing nucleotide triphosphate hydrolases"/>
    <property type="match status" value="1"/>
</dbReference>
<proteinExistence type="predicted"/>
<keyword evidence="5" id="KW-1185">Reference proteome</keyword>
<sequence length="193" mass="22087">MDFLMGLPRPHHQHDSVWVIVDRMTKSAYFLPVHTSYSVENYAKLYIRELVRLLGVPLSIISDKDFLFPLWLVDKFGYASFLSQFVKLGIDPPKDVLCYGPPGTGKTLLARAVANRTDAYFIRVIGSEFVQKYIGEGARMMEHTKNGCIVFFDEVDFIRGARFDDRVGEDNEVQRTMLEIVNRLDGFDARGNI</sequence>
<dbReference type="InterPro" id="IPR003959">
    <property type="entry name" value="ATPase_AAA_core"/>
</dbReference>
<accession>A0A2G3AIE8</accession>
<dbReference type="EMBL" id="AYRZ02000001">
    <property type="protein sequence ID" value="PHT94017.1"/>
    <property type="molecule type" value="Genomic_DNA"/>
</dbReference>
<gene>
    <name evidence="4" type="ORF">T459_01899</name>
</gene>
<evidence type="ECO:0000313" key="4">
    <source>
        <dbReference type="EMBL" id="PHT94017.1"/>
    </source>
</evidence>
<organism evidence="4 5">
    <name type="scientific">Capsicum annuum</name>
    <name type="common">Capsicum pepper</name>
    <dbReference type="NCBI Taxonomy" id="4072"/>
    <lineage>
        <taxon>Eukaryota</taxon>
        <taxon>Viridiplantae</taxon>
        <taxon>Streptophyta</taxon>
        <taxon>Embryophyta</taxon>
        <taxon>Tracheophyta</taxon>
        <taxon>Spermatophyta</taxon>
        <taxon>Magnoliopsida</taxon>
        <taxon>eudicotyledons</taxon>
        <taxon>Gunneridae</taxon>
        <taxon>Pentapetalae</taxon>
        <taxon>asterids</taxon>
        <taxon>lamiids</taxon>
        <taxon>Solanales</taxon>
        <taxon>Solanaceae</taxon>
        <taxon>Solanoideae</taxon>
        <taxon>Capsiceae</taxon>
        <taxon>Capsicum</taxon>
    </lineage>
</organism>
<keyword evidence="2" id="KW-0067">ATP-binding</keyword>
<dbReference type="Proteomes" id="UP000222542">
    <property type="component" value="Unassembled WGS sequence"/>
</dbReference>
<keyword evidence="1" id="KW-0547">Nucleotide-binding</keyword>
<dbReference type="SUPFAM" id="SSF53098">
    <property type="entry name" value="Ribonuclease H-like"/>
    <property type="match status" value="1"/>
</dbReference>
<dbReference type="GO" id="GO:0016887">
    <property type="term" value="F:ATP hydrolysis activity"/>
    <property type="evidence" value="ECO:0007669"/>
    <property type="project" value="InterPro"/>
</dbReference>
<protein>
    <recommendedName>
        <fullName evidence="3">ATPase AAA-type core domain-containing protein</fullName>
    </recommendedName>
</protein>